<dbReference type="InterPro" id="IPR041561">
    <property type="entry name" value="PglD_N"/>
</dbReference>
<gene>
    <name evidence="5" type="ORF">CJD38_14325</name>
</gene>
<keyword evidence="6" id="KW-1185">Reference proteome</keyword>
<feature type="site" description="Increases basicity of active site His" evidence="2">
    <location>
        <position position="132"/>
    </location>
</feature>
<dbReference type="InterPro" id="IPR011004">
    <property type="entry name" value="Trimer_LpxA-like_sf"/>
</dbReference>
<dbReference type="Pfam" id="PF00132">
    <property type="entry name" value="Hexapep"/>
    <property type="match status" value="2"/>
</dbReference>
<organism evidence="5 6">
    <name type="scientific">Stenotrophobium rhamnosiphilum</name>
    <dbReference type="NCBI Taxonomy" id="2029166"/>
    <lineage>
        <taxon>Bacteria</taxon>
        <taxon>Pseudomonadati</taxon>
        <taxon>Pseudomonadota</taxon>
        <taxon>Gammaproteobacteria</taxon>
        <taxon>Nevskiales</taxon>
        <taxon>Nevskiaceae</taxon>
        <taxon>Stenotrophobium</taxon>
    </lineage>
</organism>
<dbReference type="InterPro" id="IPR001451">
    <property type="entry name" value="Hexapep"/>
</dbReference>
<evidence type="ECO:0000313" key="6">
    <source>
        <dbReference type="Proteomes" id="UP000244248"/>
    </source>
</evidence>
<sequence length="208" mass="21581">MTPQKLILIGYGGFGREVSAWITASKMPFEVIGHVDDEKSGEHVLGTIVDHTPRADVLYLTCFGTGAPRKVVRERLQGLGAKFATLIAPSVLHASPLDKATNNIFLGLCTISNNVTLGNDVLIQSHACIGHDIEIGDGVTISANAFIGGNAKLGAFSTIHPAAVVLPKVTIGEGAIVGAGAVVLKDVAPYTTVFGSPAKVIAFGKPND</sequence>
<dbReference type="Pfam" id="PF17836">
    <property type="entry name" value="PglD_N"/>
    <property type="match status" value="1"/>
</dbReference>
<reference evidence="5 6" key="1">
    <citation type="submission" date="2018-04" db="EMBL/GenBank/DDBJ databases">
        <title>Novel species isolated from glacier.</title>
        <authorList>
            <person name="Liu Q."/>
            <person name="Xin Y.-H."/>
        </authorList>
    </citation>
    <scope>NUCLEOTIDE SEQUENCE [LARGE SCALE GENOMIC DNA]</scope>
    <source>
        <strain evidence="5 6">GT1R17</strain>
    </source>
</reference>
<dbReference type="PANTHER" id="PTHR43300:SF7">
    <property type="entry name" value="UDP-N-ACETYLBACILLOSAMINE N-ACETYLTRANSFERASE"/>
    <property type="match status" value="1"/>
</dbReference>
<name>A0A2T5MDL4_9GAMM</name>
<evidence type="ECO:0000256" key="3">
    <source>
        <dbReference type="PIRSR" id="PIRSR620019-2"/>
    </source>
</evidence>
<evidence type="ECO:0000256" key="2">
    <source>
        <dbReference type="PIRSR" id="PIRSR620019-1"/>
    </source>
</evidence>
<dbReference type="InterPro" id="IPR020019">
    <property type="entry name" value="AcTrfase_PglD-like"/>
</dbReference>
<evidence type="ECO:0000256" key="1">
    <source>
        <dbReference type="ARBA" id="ARBA00007274"/>
    </source>
</evidence>
<feature type="active site" description="Proton acceptor" evidence="2">
    <location>
        <position position="131"/>
    </location>
</feature>
<accession>A0A2T5MDL4</accession>
<proteinExistence type="inferred from homology"/>
<dbReference type="Proteomes" id="UP000244248">
    <property type="component" value="Unassembled WGS sequence"/>
</dbReference>
<comment type="similarity">
    <text evidence="1">Belongs to the transferase hexapeptide repeat family.</text>
</comment>
<dbReference type="InterPro" id="IPR050179">
    <property type="entry name" value="Trans_hexapeptide_repeat"/>
</dbReference>
<dbReference type="SUPFAM" id="SSF51161">
    <property type="entry name" value="Trimeric LpxA-like enzymes"/>
    <property type="match status" value="1"/>
</dbReference>
<evidence type="ECO:0000259" key="4">
    <source>
        <dbReference type="Pfam" id="PF17836"/>
    </source>
</evidence>
<feature type="binding site" evidence="3">
    <location>
        <position position="64"/>
    </location>
    <ligand>
        <name>substrate</name>
    </ligand>
</feature>
<protein>
    <recommendedName>
        <fullName evidence="4">PglD N-terminal domain-containing protein</fullName>
    </recommendedName>
</protein>
<dbReference type="EMBL" id="QANS01000005">
    <property type="protein sequence ID" value="PTU30668.1"/>
    <property type="molecule type" value="Genomic_DNA"/>
</dbReference>
<dbReference type="Gene3D" id="2.160.10.10">
    <property type="entry name" value="Hexapeptide repeat proteins"/>
    <property type="match status" value="1"/>
</dbReference>
<dbReference type="RefSeq" id="WP_107941041.1">
    <property type="nucleotide sequence ID" value="NZ_QANS01000005.1"/>
</dbReference>
<evidence type="ECO:0000313" key="5">
    <source>
        <dbReference type="EMBL" id="PTU30668.1"/>
    </source>
</evidence>
<dbReference type="AlphaFoldDB" id="A0A2T5MDL4"/>
<dbReference type="OrthoDB" id="9815592at2"/>
<dbReference type="Gene3D" id="3.40.50.20">
    <property type="match status" value="1"/>
</dbReference>
<dbReference type="PANTHER" id="PTHR43300">
    <property type="entry name" value="ACETYLTRANSFERASE"/>
    <property type="match status" value="1"/>
</dbReference>
<feature type="domain" description="PglD N-terminal" evidence="4">
    <location>
        <begin position="5"/>
        <end position="43"/>
    </location>
</feature>
<comment type="caution">
    <text evidence="5">The sequence shown here is derived from an EMBL/GenBank/DDBJ whole genome shotgun (WGS) entry which is preliminary data.</text>
</comment>
<dbReference type="CDD" id="cd03360">
    <property type="entry name" value="LbH_AT_putative"/>
    <property type="match status" value="1"/>
</dbReference>